<feature type="transmembrane region" description="Helical" evidence="13">
    <location>
        <begin position="22"/>
        <end position="40"/>
    </location>
</feature>
<comment type="caution">
    <text evidence="14">The sequence shown here is derived from an EMBL/GenBank/DDBJ whole genome shotgun (WGS) entry which is preliminary data.</text>
</comment>
<evidence type="ECO:0000256" key="12">
    <source>
        <dbReference type="ARBA" id="ARBA00023136"/>
    </source>
</evidence>
<dbReference type="PANTHER" id="PTHR33909">
    <property type="entry name" value="SEC TRANSLOCON ACCESSORY COMPLEX SUBUNIT YAJC"/>
    <property type="match status" value="1"/>
</dbReference>
<gene>
    <name evidence="14" type="primary">yajC</name>
    <name evidence="14" type="ORF">EQU50_06725</name>
</gene>
<dbReference type="AlphaFoldDB" id="A0A4Q7DFK5"/>
<evidence type="ECO:0000256" key="9">
    <source>
        <dbReference type="ARBA" id="ARBA00022927"/>
    </source>
</evidence>
<keyword evidence="11" id="KW-0811">Translocation</keyword>
<dbReference type="Pfam" id="PF02699">
    <property type="entry name" value="YajC"/>
    <property type="match status" value="1"/>
</dbReference>
<organism evidence="14 15">
    <name type="scientific">Candidatus Finniella inopinata</name>
    <dbReference type="NCBI Taxonomy" id="1696036"/>
    <lineage>
        <taxon>Bacteria</taxon>
        <taxon>Pseudomonadati</taxon>
        <taxon>Pseudomonadota</taxon>
        <taxon>Alphaproteobacteria</taxon>
        <taxon>Holosporales</taxon>
        <taxon>Candidatus Paracaedibacteraceae</taxon>
        <taxon>Candidatus Finniella</taxon>
    </lineage>
</organism>
<keyword evidence="12 13" id="KW-0472">Membrane</keyword>
<evidence type="ECO:0000256" key="6">
    <source>
        <dbReference type="ARBA" id="ARBA00022448"/>
    </source>
</evidence>
<keyword evidence="9" id="KW-0653">Protein transport</keyword>
<dbReference type="GO" id="GO:0005886">
    <property type="term" value="C:plasma membrane"/>
    <property type="evidence" value="ECO:0007669"/>
    <property type="project" value="UniProtKB-SubCell"/>
</dbReference>
<evidence type="ECO:0000256" key="5">
    <source>
        <dbReference type="ARBA" id="ARBA00014962"/>
    </source>
</evidence>
<evidence type="ECO:0000313" key="14">
    <source>
        <dbReference type="EMBL" id="RZI45503.1"/>
    </source>
</evidence>
<keyword evidence="10 13" id="KW-1133">Transmembrane helix</keyword>
<keyword evidence="8 13" id="KW-0812">Transmembrane</keyword>
<dbReference type="GO" id="GO:0015031">
    <property type="term" value="P:protein transport"/>
    <property type="evidence" value="ECO:0007669"/>
    <property type="project" value="UniProtKB-KW"/>
</dbReference>
<keyword evidence="6" id="KW-0813">Transport</keyword>
<dbReference type="RefSeq" id="WP_130154364.1">
    <property type="nucleotide sequence ID" value="NZ_SCFB01000010.1"/>
</dbReference>
<evidence type="ECO:0000256" key="4">
    <source>
        <dbReference type="ARBA" id="ARBA00011718"/>
    </source>
</evidence>
<evidence type="ECO:0000256" key="8">
    <source>
        <dbReference type="ARBA" id="ARBA00022692"/>
    </source>
</evidence>
<dbReference type="NCBIfam" id="TIGR00739">
    <property type="entry name" value="yajC"/>
    <property type="match status" value="1"/>
</dbReference>
<evidence type="ECO:0000256" key="11">
    <source>
        <dbReference type="ARBA" id="ARBA00023010"/>
    </source>
</evidence>
<comment type="similarity">
    <text evidence="3">Belongs to the YajC family.</text>
</comment>
<keyword evidence="15" id="KW-1185">Reference proteome</keyword>
<comment type="function">
    <text evidence="1">The SecYEG-SecDF-YajC-YidC holo-translocon (HTL) protein secretase/insertase is a supercomplex required for protein secretion, insertion of proteins into membranes, and assembly of membrane protein complexes. While the SecYEG complex is essential for assembly of a number of proteins and complexes, the SecDF-YajC-YidC subcomplex facilitates these functions.</text>
</comment>
<accession>A0A4Q7DFK5</accession>
<evidence type="ECO:0000256" key="13">
    <source>
        <dbReference type="SAM" id="Phobius"/>
    </source>
</evidence>
<dbReference type="InterPro" id="IPR003849">
    <property type="entry name" value="Preprotein_translocase_YajC"/>
</dbReference>
<keyword evidence="7" id="KW-1003">Cell membrane</keyword>
<proteinExistence type="inferred from homology"/>
<sequence length="125" mass="13671">MFLITAAHADGAPVSSGAGFDIMSFLPIILIFGVFYFLILRPQQAKAKKHQQTLTALRRGDRVVTNGGIIGTVTKLVSDNEIQLEIDDNVKVRFMRAMITDVLSKNEPVASEPVVKAKASKKSKE</sequence>
<dbReference type="PRINTS" id="PR01853">
    <property type="entry name" value="YAJCTRNLCASE"/>
</dbReference>
<evidence type="ECO:0000256" key="2">
    <source>
        <dbReference type="ARBA" id="ARBA00004162"/>
    </source>
</evidence>
<evidence type="ECO:0000256" key="10">
    <source>
        <dbReference type="ARBA" id="ARBA00022989"/>
    </source>
</evidence>
<comment type="subcellular location">
    <subcellularLocation>
        <location evidence="2">Cell membrane</location>
        <topology evidence="2">Single-pass membrane protein</topology>
    </subcellularLocation>
</comment>
<evidence type="ECO:0000313" key="15">
    <source>
        <dbReference type="Proteomes" id="UP000293550"/>
    </source>
</evidence>
<dbReference type="OrthoDB" id="9811406at2"/>
<dbReference type="PANTHER" id="PTHR33909:SF1">
    <property type="entry name" value="SEC TRANSLOCON ACCESSORY COMPLEX SUBUNIT YAJC"/>
    <property type="match status" value="1"/>
</dbReference>
<evidence type="ECO:0000256" key="3">
    <source>
        <dbReference type="ARBA" id="ARBA00006742"/>
    </source>
</evidence>
<name>A0A4Q7DFK5_9PROT</name>
<reference evidence="14 15" key="1">
    <citation type="submission" date="2018-10" db="EMBL/GenBank/DDBJ databases">
        <title>An updated phylogeny of the Alphaproteobacteria reveals that the parasitic Rickettsiales and Holosporales have independent origins.</title>
        <authorList>
            <person name="Munoz-Gomez S.A."/>
            <person name="Hess S."/>
            <person name="Burger G."/>
            <person name="Lang B.F."/>
            <person name="Susko E."/>
            <person name="Slamovits C.H."/>
            <person name="Roger A.J."/>
        </authorList>
    </citation>
    <scope>NUCLEOTIDE SEQUENCE [LARGE SCALE GENOMIC DNA]</scope>
    <source>
        <strain evidence="14">HOLO01</strain>
    </source>
</reference>
<dbReference type="SMART" id="SM01323">
    <property type="entry name" value="YajC"/>
    <property type="match status" value="1"/>
</dbReference>
<dbReference type="Proteomes" id="UP000293550">
    <property type="component" value="Unassembled WGS sequence"/>
</dbReference>
<dbReference type="EMBL" id="SCFB01000010">
    <property type="protein sequence ID" value="RZI45503.1"/>
    <property type="molecule type" value="Genomic_DNA"/>
</dbReference>
<evidence type="ECO:0000256" key="1">
    <source>
        <dbReference type="ARBA" id="ARBA00002061"/>
    </source>
</evidence>
<comment type="subunit">
    <text evidence="4">Part of the SecDF-YidC-YajC translocase complex. The SecDF-YidC-YajC translocase forms a supercomplex with SecYEG, called the holo-translocon (HTL).</text>
</comment>
<protein>
    <recommendedName>
        <fullName evidence="5">Sec translocon accessory complex subunit YajC</fullName>
    </recommendedName>
</protein>
<evidence type="ECO:0000256" key="7">
    <source>
        <dbReference type="ARBA" id="ARBA00022475"/>
    </source>
</evidence>